<evidence type="ECO:0000313" key="8">
    <source>
        <dbReference type="EMBL" id="MEX5721162.1"/>
    </source>
</evidence>
<evidence type="ECO:0000256" key="4">
    <source>
        <dbReference type="ARBA" id="ARBA00022840"/>
    </source>
</evidence>
<dbReference type="Pfam" id="PF13604">
    <property type="entry name" value="AAA_30"/>
    <property type="match status" value="1"/>
</dbReference>
<organism evidence="8 9">
    <name type="scientific">Geodermatophilus maliterrae</name>
    <dbReference type="NCBI Taxonomy" id="3162531"/>
    <lineage>
        <taxon>Bacteria</taxon>
        <taxon>Bacillati</taxon>
        <taxon>Actinomycetota</taxon>
        <taxon>Actinomycetes</taxon>
        <taxon>Geodermatophilales</taxon>
        <taxon>Geodermatophilaceae</taxon>
        <taxon>Geodermatophilus</taxon>
    </lineage>
</organism>
<feature type="domain" description="YprB ribonuclease H-like" evidence="7">
    <location>
        <begin position="321"/>
        <end position="496"/>
    </location>
</feature>
<evidence type="ECO:0000259" key="7">
    <source>
        <dbReference type="Pfam" id="PF13482"/>
    </source>
</evidence>
<dbReference type="InterPro" id="IPR050534">
    <property type="entry name" value="Coronavir_polyprotein_1ab"/>
</dbReference>
<dbReference type="InterPro" id="IPR047187">
    <property type="entry name" value="SF1_C_Upf1"/>
</dbReference>
<comment type="caution">
    <text evidence="8">The sequence shown here is derived from an EMBL/GenBank/DDBJ whole genome shotgun (WGS) entry which is preliminary data.</text>
</comment>
<dbReference type="RefSeq" id="WP_369209975.1">
    <property type="nucleotide sequence ID" value="NZ_JBFNXQ010000109.1"/>
</dbReference>
<gene>
    <name evidence="8" type="ORF">ABQ292_22665</name>
</gene>
<evidence type="ECO:0000256" key="1">
    <source>
        <dbReference type="ARBA" id="ARBA00022741"/>
    </source>
</evidence>
<dbReference type="InterPro" id="IPR019993">
    <property type="entry name" value="RecB_nuclease_TM0106_put"/>
</dbReference>
<dbReference type="SUPFAM" id="SSF53098">
    <property type="entry name" value="Ribonuclease H-like"/>
    <property type="match status" value="1"/>
</dbReference>
<reference evidence="8 9" key="1">
    <citation type="submission" date="2024-06" db="EMBL/GenBank/DDBJ databases">
        <title>Draft genome sequence of Geodermatophilus badlandi, a novel member of the Geodermatophilaceae isolated from badland sedimentary rocks in the Red desert, Wyoming, USA.</title>
        <authorList>
            <person name="Ben Tekaya S."/>
            <person name="Nouioui I."/>
            <person name="Flores G.M."/>
            <person name="Shaal M.N."/>
            <person name="Bredoire F."/>
            <person name="Basile F."/>
            <person name="Van Diepen L."/>
            <person name="Ward N.L."/>
        </authorList>
    </citation>
    <scope>NUCLEOTIDE SEQUENCE [LARGE SCALE GENOMIC DNA]</scope>
    <source>
        <strain evidence="8 9">WL48A</strain>
    </source>
</reference>
<evidence type="ECO:0000256" key="5">
    <source>
        <dbReference type="SAM" id="MobiDB-lite"/>
    </source>
</evidence>
<dbReference type="PANTHER" id="PTHR43788:SF8">
    <property type="entry name" value="DNA-BINDING PROTEIN SMUBP-2"/>
    <property type="match status" value="1"/>
</dbReference>
<evidence type="ECO:0000256" key="3">
    <source>
        <dbReference type="ARBA" id="ARBA00022806"/>
    </source>
</evidence>
<dbReference type="SUPFAM" id="SSF52540">
    <property type="entry name" value="P-loop containing nucleoside triphosphate hydrolases"/>
    <property type="match status" value="1"/>
</dbReference>
<dbReference type="NCBIfam" id="TIGR03491">
    <property type="entry name" value="TM0106 family RecB-like putative nuclease"/>
    <property type="match status" value="1"/>
</dbReference>
<dbReference type="EMBL" id="JBFNXQ010000109">
    <property type="protein sequence ID" value="MEX5721162.1"/>
    <property type="molecule type" value="Genomic_DNA"/>
</dbReference>
<feature type="region of interest" description="Disordered" evidence="5">
    <location>
        <begin position="288"/>
        <end position="308"/>
    </location>
</feature>
<dbReference type="Proteomes" id="UP001560045">
    <property type="component" value="Unassembled WGS sequence"/>
</dbReference>
<name>A0ABV3XKP2_9ACTN</name>
<evidence type="ECO:0000259" key="6">
    <source>
        <dbReference type="Pfam" id="PF13087"/>
    </source>
</evidence>
<keyword evidence="3" id="KW-0347">Helicase</keyword>
<keyword evidence="4" id="KW-0067">ATP-binding</keyword>
<dbReference type="Gene3D" id="1.10.150.20">
    <property type="entry name" value="5' to 3' exonuclease, C-terminal subdomain"/>
    <property type="match status" value="1"/>
</dbReference>
<dbReference type="CDD" id="cd17934">
    <property type="entry name" value="DEXXQc_Upf1-like"/>
    <property type="match status" value="1"/>
</dbReference>
<keyword evidence="2" id="KW-0378">Hydrolase</keyword>
<proteinExistence type="predicted"/>
<dbReference type="InterPro" id="IPR012337">
    <property type="entry name" value="RNaseH-like_sf"/>
</dbReference>
<dbReference type="Pfam" id="PF13482">
    <property type="entry name" value="RNase_H_2"/>
    <property type="match status" value="1"/>
</dbReference>
<dbReference type="Pfam" id="PF13087">
    <property type="entry name" value="AAA_12"/>
    <property type="match status" value="1"/>
</dbReference>
<dbReference type="InterPro" id="IPR041679">
    <property type="entry name" value="DNA2/NAM7-like_C"/>
</dbReference>
<keyword evidence="1" id="KW-0547">Nucleotide-binding</keyword>
<evidence type="ECO:0000256" key="2">
    <source>
        <dbReference type="ARBA" id="ARBA00022801"/>
    </source>
</evidence>
<sequence>MYRSDGSLVLSPTDLTRHQACAHLTTLDLAVADGRLKPLAEGPTDHAALIADLGTAHELRYLDALEAEGRTVVRIPVRLDAAGRREAEARTVQAMRDGVDVVHQAQFTDGVWAGAADFLLKVGTPSALGDWSYEVADAKLARRVKVPALLQMATYAERLAVLQGRQPDRVCVVTGDGVVNPWRLVDVAAYARRARARLAAFVADPPSTVPVPTPYCSQCTWKARCEAELADADDLSLVAGMRRDTRDALRAAGITTLEQLVGADPATLKAARIGAATRARLQEQAREQLRERRTGTPSRTLLPPSAPTGLLRLPEPSDGDLYLDFEGDPHSADGAGLEYLAGIGDRSGRFTALWAHDPAAERQMVCDLVDLVVDAWSVDAGMHVYHYAAYEVSALKRLTGRYGVREAELDQLLRAERFVDLYPVVRQSMRISKGSYSIKKVEAFYGRQHTGDVADAMSSVIAYEQWLADRDDARLKAIEDYNRDDVDSTRELHAWLESQRTALEAEYGPQPRPMVPEATGPAPEAEAEAEELALVERLYDAGQPLLGDLVQWHRREARPAWWEFFSRGDLETEQLVEDRTALGGLTGGVEVGTEKRSKLYEYSFPAQDTKLSVGERAFDVDTKVAVGSVHALDAVGGRVVVKSTRPPAGVRGLGPGGPIDDKGVREAIAATAADVLAGKPCLGQALLERRVPADCRRLPGEEAGDAVVRLGLALDGEVLAVQGPPGSGKTRAASRLIRALLDAGKKVGVTATSHAVIGNVLSAVGRPALQKCDEKQACGAPGVEWSKDAADVASRLLDGDVSLVGGTAWFWTRAELAEAVDVLVVDEAGQFSLANAVAVARAGTSLVLLGDPQQLAQPTQAVHPGESGLSALEHLLEGHPTVPEDRGVFLDKTYRMHPALTAFVSDLAYEGRLRSADDRERITVRPGGLVSGAGLAVRYAEHASPCSASSDAEAAEVAAVWRSLQGLGGVDAEGVERPIGPDDVLVVAPYNNQVGLIRSLLPDGARVGTVDRFQGQEAPVVVYSTTSTSADDAPRGVSFLYDLNRLNVAVSRAKALAVVVMSPLLLDAAVRTPEQLRQVNALCRLAEMAQRPA</sequence>
<dbReference type="InterPro" id="IPR038720">
    <property type="entry name" value="YprB_RNase_H-like_dom"/>
</dbReference>
<accession>A0ABV3XKP2</accession>
<dbReference type="PANTHER" id="PTHR43788">
    <property type="entry name" value="DNA2/NAM7 HELICASE FAMILY MEMBER"/>
    <property type="match status" value="1"/>
</dbReference>
<evidence type="ECO:0000313" key="9">
    <source>
        <dbReference type="Proteomes" id="UP001560045"/>
    </source>
</evidence>
<dbReference type="CDD" id="cd18808">
    <property type="entry name" value="SF1_C_Upf1"/>
    <property type="match status" value="1"/>
</dbReference>
<dbReference type="InterPro" id="IPR027417">
    <property type="entry name" value="P-loop_NTPase"/>
</dbReference>
<protein>
    <submittedName>
        <fullName evidence="8">TM0106 family RecB-like putative nuclease</fullName>
    </submittedName>
</protein>
<feature type="domain" description="DNA2/NAM7 helicase-like C-terminal" evidence="6">
    <location>
        <begin position="870"/>
        <end position="1060"/>
    </location>
</feature>
<dbReference type="Gene3D" id="3.40.50.300">
    <property type="entry name" value="P-loop containing nucleotide triphosphate hydrolases"/>
    <property type="match status" value="2"/>
</dbReference>
<keyword evidence="9" id="KW-1185">Reference proteome</keyword>